<feature type="coiled-coil region" evidence="1">
    <location>
        <begin position="217"/>
        <end position="244"/>
    </location>
</feature>
<gene>
    <name evidence="3" type="ORF">PACLA_8A003274</name>
</gene>
<organism evidence="3 4">
    <name type="scientific">Paramuricea clavata</name>
    <name type="common">Red gorgonian</name>
    <name type="synonym">Violescent sea-whip</name>
    <dbReference type="NCBI Taxonomy" id="317549"/>
    <lineage>
        <taxon>Eukaryota</taxon>
        <taxon>Metazoa</taxon>
        <taxon>Cnidaria</taxon>
        <taxon>Anthozoa</taxon>
        <taxon>Octocorallia</taxon>
        <taxon>Malacalcyonacea</taxon>
        <taxon>Plexauridae</taxon>
        <taxon>Paramuricea</taxon>
    </lineage>
</organism>
<reference evidence="3" key="1">
    <citation type="submission" date="2020-04" db="EMBL/GenBank/DDBJ databases">
        <authorList>
            <person name="Alioto T."/>
            <person name="Alioto T."/>
            <person name="Gomez Garrido J."/>
        </authorList>
    </citation>
    <scope>NUCLEOTIDE SEQUENCE</scope>
    <source>
        <strain evidence="3">A484AB</strain>
    </source>
</reference>
<evidence type="ECO:0000256" key="1">
    <source>
        <dbReference type="SAM" id="Coils"/>
    </source>
</evidence>
<dbReference type="PANTHER" id="PTHR31751:SF42">
    <property type="entry name" value="PROTEIN CBG10204"/>
    <property type="match status" value="1"/>
</dbReference>
<proteinExistence type="predicted"/>
<dbReference type="Proteomes" id="UP001152795">
    <property type="component" value="Unassembled WGS sequence"/>
</dbReference>
<keyword evidence="4" id="KW-1185">Reference proteome</keyword>
<evidence type="ECO:0000256" key="2">
    <source>
        <dbReference type="SAM" id="MobiDB-lite"/>
    </source>
</evidence>
<evidence type="ECO:0000313" key="3">
    <source>
        <dbReference type="EMBL" id="CAB4019318.1"/>
    </source>
</evidence>
<name>A0A6S7KFQ4_PARCT</name>
<dbReference type="AlphaFoldDB" id="A0A6S7KFQ4"/>
<dbReference type="EMBL" id="CACRXK020010402">
    <property type="protein sequence ID" value="CAB4019318.1"/>
    <property type="molecule type" value="Genomic_DNA"/>
</dbReference>
<comment type="caution">
    <text evidence="3">The sequence shown here is derived from an EMBL/GenBank/DDBJ whole genome shotgun (WGS) entry which is preliminary data.</text>
</comment>
<sequence>MCMNKGIHQVGCDETFRLRLKSDALPMLNKPLLDTRTSKRRIHTEKRQRIKGKVDTNNQETRDKMMQPVDPHEHHGHGHVDTAEPTCETSKTEVDVESICSFSSEEMTSRSHPLEATKADWNLRKFCDYLMLLNIPNVKRRQLSKILKNYVIPAVYKVWQVEQYARLREIENEPIIIASDMRVDSPGHSGLFGSGSTLEMKRNVILDSQVIKSTEVKNANAMELESLKRQLECLQDKVQVAKLVMDRHIQVSSYMTNEKPDIEHSYDICHVAKGSASYKKLDEMLTRPRLITAIRKLSQYHQTSGLEVKHSLDNQFASKNTYHSYHSLSAR</sequence>
<feature type="non-terminal residue" evidence="3">
    <location>
        <position position="331"/>
    </location>
</feature>
<dbReference type="PANTHER" id="PTHR31751">
    <property type="entry name" value="SI:CH211-108C17.2-RELATED-RELATED"/>
    <property type="match status" value="1"/>
</dbReference>
<accession>A0A6S7KFQ4</accession>
<dbReference type="OrthoDB" id="5973657at2759"/>
<feature type="compositionally biased region" description="Basic and acidic residues" evidence="2">
    <location>
        <begin position="60"/>
        <end position="82"/>
    </location>
</feature>
<protein>
    <submittedName>
        <fullName evidence="3">Uncharacterized protein</fullName>
    </submittedName>
</protein>
<feature type="region of interest" description="Disordered" evidence="2">
    <location>
        <begin position="40"/>
        <end position="91"/>
    </location>
</feature>
<evidence type="ECO:0000313" key="4">
    <source>
        <dbReference type="Proteomes" id="UP001152795"/>
    </source>
</evidence>
<keyword evidence="1" id="KW-0175">Coiled coil</keyword>
<feature type="compositionally biased region" description="Basic residues" evidence="2">
    <location>
        <begin position="40"/>
        <end position="51"/>
    </location>
</feature>